<evidence type="ECO:0000256" key="1">
    <source>
        <dbReference type="ARBA" id="ARBA00008635"/>
    </source>
</evidence>
<keyword evidence="5" id="KW-1185">Reference proteome</keyword>
<dbReference type="STRING" id="1464122.SAMN05421737_104221"/>
<dbReference type="InterPro" id="IPR007837">
    <property type="entry name" value="DinB"/>
</dbReference>
<dbReference type="PANTHER" id="PTHR37302:SF1">
    <property type="entry name" value="PROTEIN DINB"/>
    <property type="match status" value="1"/>
</dbReference>
<dbReference type="Gene3D" id="1.20.120.450">
    <property type="entry name" value="dinb family like domain"/>
    <property type="match status" value="1"/>
</dbReference>
<dbReference type="Proteomes" id="UP000242662">
    <property type="component" value="Unassembled WGS sequence"/>
</dbReference>
<accession>A0A1G6HXL4</accession>
<dbReference type="OrthoDB" id="9811413at2"/>
<gene>
    <name evidence="4" type="ORF">SAMN05421737_104221</name>
</gene>
<dbReference type="RefSeq" id="WP_090775332.1">
    <property type="nucleotide sequence ID" value="NZ_FMYM01000004.1"/>
</dbReference>
<evidence type="ECO:0000313" key="5">
    <source>
        <dbReference type="Proteomes" id="UP000242662"/>
    </source>
</evidence>
<evidence type="ECO:0000256" key="3">
    <source>
        <dbReference type="PIRSR" id="PIRSR607837-1"/>
    </source>
</evidence>
<feature type="binding site" evidence="3">
    <location>
        <position position="141"/>
    </location>
    <ligand>
        <name>a divalent metal cation</name>
        <dbReference type="ChEBI" id="CHEBI:60240"/>
    </ligand>
</feature>
<evidence type="ECO:0000313" key="4">
    <source>
        <dbReference type="EMBL" id="SDB98883.1"/>
    </source>
</evidence>
<dbReference type="PANTHER" id="PTHR37302">
    <property type="entry name" value="SLR1116 PROTEIN"/>
    <property type="match status" value="1"/>
</dbReference>
<comment type="similarity">
    <text evidence="1">Belongs to the DinB family.</text>
</comment>
<dbReference type="Pfam" id="PF05163">
    <property type="entry name" value="DinB"/>
    <property type="match status" value="1"/>
</dbReference>
<keyword evidence="2 3" id="KW-0479">Metal-binding</keyword>
<sequence length="169" mass="19558">MESHRAKTMYDYHVWANKQLIKHLKQLREHVYHEHVKSVFDSISEVMTHIYGADIVWLETMKGSTFEESAEEVARRKAAVSGVSINEMESCYDALSEEYDRFFAEQDDLERTIVVEHPKRGQMSFVLADLIHHVVNHGTYHRGNVTAMLHQQGEQGVPTDYVSFCMNKG</sequence>
<reference evidence="5" key="1">
    <citation type="submission" date="2016-09" db="EMBL/GenBank/DDBJ databases">
        <authorList>
            <person name="Varghese N."/>
            <person name="Submissions S."/>
        </authorList>
    </citation>
    <scope>NUCLEOTIDE SEQUENCE [LARGE SCALE GENOMIC DNA]</scope>
    <source>
        <strain evidence="5">25nlg</strain>
    </source>
</reference>
<name>A0A1G6HXL4_9BACI</name>
<feature type="binding site" evidence="3">
    <location>
        <position position="137"/>
    </location>
    <ligand>
        <name>a divalent metal cation</name>
        <dbReference type="ChEBI" id="CHEBI:60240"/>
    </ligand>
</feature>
<organism evidence="4 5">
    <name type="scientific">Shouchella lonarensis</name>
    <dbReference type="NCBI Taxonomy" id="1464122"/>
    <lineage>
        <taxon>Bacteria</taxon>
        <taxon>Bacillati</taxon>
        <taxon>Bacillota</taxon>
        <taxon>Bacilli</taxon>
        <taxon>Bacillales</taxon>
        <taxon>Bacillaceae</taxon>
        <taxon>Shouchella</taxon>
    </lineage>
</organism>
<dbReference type="InterPro" id="IPR034660">
    <property type="entry name" value="DinB/YfiT-like"/>
</dbReference>
<feature type="binding site" evidence="3">
    <location>
        <position position="49"/>
    </location>
    <ligand>
        <name>a divalent metal cation</name>
        <dbReference type="ChEBI" id="CHEBI:60240"/>
    </ligand>
</feature>
<dbReference type="EMBL" id="FMYM01000004">
    <property type="protein sequence ID" value="SDB98883.1"/>
    <property type="molecule type" value="Genomic_DNA"/>
</dbReference>
<dbReference type="SUPFAM" id="SSF109854">
    <property type="entry name" value="DinB/YfiT-like putative metalloenzymes"/>
    <property type="match status" value="1"/>
</dbReference>
<evidence type="ECO:0000256" key="2">
    <source>
        <dbReference type="ARBA" id="ARBA00022723"/>
    </source>
</evidence>
<dbReference type="AlphaFoldDB" id="A0A1G6HXL4"/>
<protein>
    <submittedName>
        <fullName evidence="4">Uncharacterized damage-inducible protein DinB (Forms a four-helix bundle)</fullName>
    </submittedName>
</protein>
<proteinExistence type="inferred from homology"/>
<dbReference type="GO" id="GO:0046872">
    <property type="term" value="F:metal ion binding"/>
    <property type="evidence" value="ECO:0007669"/>
    <property type="project" value="UniProtKB-KW"/>
</dbReference>